<dbReference type="VEuPathDB" id="FungiDB:EMCG_06344"/>
<evidence type="ECO:0000256" key="2">
    <source>
        <dbReference type="ARBA" id="ARBA00004651"/>
    </source>
</evidence>
<evidence type="ECO:0000256" key="11">
    <source>
        <dbReference type="SAM" id="MobiDB-lite"/>
    </source>
</evidence>
<evidence type="ECO:0000256" key="10">
    <source>
        <dbReference type="RuleBase" id="RU366035"/>
    </source>
</evidence>
<keyword evidence="4 10" id="KW-1003">Cell membrane</keyword>
<dbReference type="GO" id="GO:0043332">
    <property type="term" value="C:mating projection tip"/>
    <property type="evidence" value="ECO:0007669"/>
    <property type="project" value="UniProtKB-UniRule"/>
</dbReference>
<dbReference type="PANTHER" id="PTHR31030">
    <property type="entry name" value="PLASMA MEMBRANE FUSION PROTEIN PRM1"/>
    <property type="match status" value="1"/>
</dbReference>
<evidence type="ECO:0000256" key="9">
    <source>
        <dbReference type="ARBA" id="ARBA00023180"/>
    </source>
</evidence>
<comment type="subcellular location">
    <subcellularLocation>
        <location evidence="2 10">Cell membrane</location>
        <topology evidence="2 10">Multi-pass membrane protein</topology>
    </subcellularLocation>
</comment>
<organism evidence="12 13">
    <name type="scientific">[Emmonsia] crescens</name>
    <dbReference type="NCBI Taxonomy" id="73230"/>
    <lineage>
        <taxon>Eukaryota</taxon>
        <taxon>Fungi</taxon>
        <taxon>Dikarya</taxon>
        <taxon>Ascomycota</taxon>
        <taxon>Pezizomycotina</taxon>
        <taxon>Eurotiomycetes</taxon>
        <taxon>Eurotiomycetidae</taxon>
        <taxon>Onygenales</taxon>
        <taxon>Ajellomycetaceae</taxon>
        <taxon>Emergomyces</taxon>
    </lineage>
</organism>
<evidence type="ECO:0000256" key="6">
    <source>
        <dbReference type="ARBA" id="ARBA00022971"/>
    </source>
</evidence>
<dbReference type="AlphaFoldDB" id="A0A0G2IBH8"/>
<feature type="transmembrane region" description="Helical" evidence="10">
    <location>
        <begin position="404"/>
        <end position="428"/>
    </location>
</feature>
<evidence type="ECO:0000256" key="1">
    <source>
        <dbReference type="ARBA" id="ARBA00002512"/>
    </source>
</evidence>
<feature type="transmembrane region" description="Helical" evidence="10">
    <location>
        <begin position="140"/>
        <end position="164"/>
    </location>
</feature>
<accession>A0A0G2IBH8</accession>
<evidence type="ECO:0000256" key="8">
    <source>
        <dbReference type="ARBA" id="ARBA00023136"/>
    </source>
</evidence>
<dbReference type="EMBL" id="LCZI01000157">
    <property type="protein sequence ID" value="KKZ68002.1"/>
    <property type="molecule type" value="Genomic_DNA"/>
</dbReference>
<feature type="region of interest" description="Disordered" evidence="11">
    <location>
        <begin position="1"/>
        <end position="33"/>
    </location>
</feature>
<feature type="compositionally biased region" description="Basic and acidic residues" evidence="11">
    <location>
        <begin position="712"/>
        <end position="726"/>
    </location>
</feature>
<evidence type="ECO:0000256" key="4">
    <source>
        <dbReference type="ARBA" id="ARBA00022475"/>
    </source>
</evidence>
<dbReference type="PANTHER" id="PTHR31030:SF1">
    <property type="entry name" value="PLASMA MEMBRANE FUSION PROTEIN PRM1"/>
    <property type="match status" value="1"/>
</dbReference>
<comment type="caution">
    <text evidence="12">The sequence shown here is derived from an EMBL/GenBank/DDBJ whole genome shotgun (WGS) entry which is preliminary data.</text>
</comment>
<evidence type="ECO:0000256" key="5">
    <source>
        <dbReference type="ARBA" id="ARBA00022692"/>
    </source>
</evidence>
<keyword evidence="8 10" id="KW-0472">Membrane</keyword>
<keyword evidence="6 10" id="KW-0184">Conjugation</keyword>
<evidence type="ECO:0000256" key="3">
    <source>
        <dbReference type="ARBA" id="ARBA00010780"/>
    </source>
</evidence>
<reference evidence="13" key="1">
    <citation type="journal article" date="2015" name="PLoS Genet.">
        <title>The dynamic genome and transcriptome of the human fungal pathogen Blastomyces and close relative Emmonsia.</title>
        <authorList>
            <person name="Munoz J.F."/>
            <person name="Gauthier G.M."/>
            <person name="Desjardins C.A."/>
            <person name="Gallo J.E."/>
            <person name="Holder J."/>
            <person name="Sullivan T.D."/>
            <person name="Marty A.J."/>
            <person name="Carmen J.C."/>
            <person name="Chen Z."/>
            <person name="Ding L."/>
            <person name="Gujja S."/>
            <person name="Magrini V."/>
            <person name="Misas E."/>
            <person name="Mitreva M."/>
            <person name="Priest M."/>
            <person name="Saif S."/>
            <person name="Whiston E.A."/>
            <person name="Young S."/>
            <person name="Zeng Q."/>
            <person name="Goldman W.E."/>
            <person name="Mardis E.R."/>
            <person name="Taylor J.W."/>
            <person name="McEwen J.G."/>
            <person name="Clay O.K."/>
            <person name="Klein B.S."/>
            <person name="Cuomo C.A."/>
        </authorList>
    </citation>
    <scope>NUCLEOTIDE SEQUENCE [LARGE SCALE GENOMIC DNA]</scope>
    <source>
        <strain evidence="13">UAMH 3008</strain>
    </source>
</reference>
<evidence type="ECO:0000256" key="7">
    <source>
        <dbReference type="ARBA" id="ARBA00022989"/>
    </source>
</evidence>
<keyword evidence="5 10" id="KW-0812">Transmembrane</keyword>
<protein>
    <recommendedName>
        <fullName evidence="10">Plasma membrane fusion protein PRM1</fullName>
    </recommendedName>
</protein>
<feature type="region of interest" description="Disordered" evidence="11">
    <location>
        <begin position="712"/>
        <end position="738"/>
    </location>
</feature>
<sequence length="738" mass="81261">MKFSRFIPRSRTPGLPPYGEQDPNTFENGYRPSPPPGAITPYLGLRSRLSQVWFNRWTILLLLILARVLISISSLDGNLASAKREALSACTSVESMGSAMASMPHYMSRGVNELTASGVEKAINGLMSILELTVTGVEEIFVFFVNVMTQTYLCLITLVVSGMIKAAIDVLKKATEFIDDVAGRIGNSINEGVGAIQETLDAFNKVINRFGIDAPKLDLGGPIKELEDLSLPDSLTDDLNKLKEQIPNFEEVNNFTNNALRTPFELVKKLIRDEIDGYTFDRSAFPIPQKEKLSFCSDNDGIHSFFNNLASLIGTAKKIFIGVLVVSAILVCVPMAYREMRSWRSMKERSSLVRSDAHDPMDVVYIVSRPFTSTSGLKVANWFSLSRRQVLVRWIVAYVTSPPALFLLSLGIAGLFSCACQAILLTAVKKEVPALTEHVGKFAEKVVLALNNASEQWAISTNRVIDNKNDDINQKVFGWVNQTTGSVNNTLNVFVDETSNLLNRTFGGTILYEPIKEVLNCLIGLKIQGVQKALTWVSEHAKVDFPNMSKDTFSLGALESLAKDDESSSDSFLANPGDKTTDKISEAVRRVTDSVESGIRTEAIISAVIISIWFFVLLVAIIRALMLWFGPGKNRGDGNGDSEFPLPETISRDAAGFSDVPLATPIHARAGVADTSAPVYSTRHDVPMQGLNRAHDSENYYQEQKLGFAGQRELRRDGGGHSRESSYGEVEYVNDVKR</sequence>
<evidence type="ECO:0000313" key="12">
    <source>
        <dbReference type="EMBL" id="KKZ68002.1"/>
    </source>
</evidence>
<feature type="transmembrane region" description="Helical" evidence="10">
    <location>
        <begin position="319"/>
        <end position="337"/>
    </location>
</feature>
<proteinExistence type="inferred from homology"/>
<keyword evidence="9" id="KW-0325">Glycoprotein</keyword>
<comment type="function">
    <text evidence="1 10">Involved in cell fusion during mating by stabilizing the plasma membrane fusion event.</text>
</comment>
<dbReference type="InterPro" id="IPR026777">
    <property type="entry name" value="PRM1"/>
</dbReference>
<evidence type="ECO:0000313" key="13">
    <source>
        <dbReference type="Proteomes" id="UP000034164"/>
    </source>
</evidence>
<name>A0A0G2IBH8_9EURO</name>
<feature type="transmembrane region" description="Helical" evidence="10">
    <location>
        <begin position="604"/>
        <end position="629"/>
    </location>
</feature>
<dbReference type="GO" id="GO:0005886">
    <property type="term" value="C:plasma membrane"/>
    <property type="evidence" value="ECO:0007669"/>
    <property type="project" value="UniProtKB-SubCell"/>
</dbReference>
<keyword evidence="7 10" id="KW-1133">Transmembrane helix</keyword>
<feature type="transmembrane region" description="Helical" evidence="10">
    <location>
        <begin position="57"/>
        <end position="75"/>
    </location>
</feature>
<comment type="similarity">
    <text evidence="3 10">Belongs to the PRM1 family.</text>
</comment>
<gene>
    <name evidence="12" type="ORF">EMCG_06344</name>
</gene>
<dbReference type="OrthoDB" id="5356111at2759"/>
<dbReference type="Proteomes" id="UP000034164">
    <property type="component" value="Unassembled WGS sequence"/>
</dbReference>
<dbReference type="GO" id="GO:0032220">
    <property type="term" value="P:plasma membrane fusion involved in cytogamy"/>
    <property type="evidence" value="ECO:0007669"/>
    <property type="project" value="TreeGrafter"/>
</dbReference>